<gene>
    <name evidence="1" type="ORF">NIES37_38750</name>
</gene>
<organism evidence="1 2">
    <name type="scientific">Tolypothrix tenuis PCC 7101</name>
    <dbReference type="NCBI Taxonomy" id="231146"/>
    <lineage>
        <taxon>Bacteria</taxon>
        <taxon>Bacillati</taxon>
        <taxon>Cyanobacteriota</taxon>
        <taxon>Cyanophyceae</taxon>
        <taxon>Nostocales</taxon>
        <taxon>Tolypothrichaceae</taxon>
        <taxon>Tolypothrix</taxon>
    </lineage>
</organism>
<dbReference type="KEGG" id="ttq:NIES37_38750"/>
<sequence length="174" mass="19785">MARRGSELIVPTEETSVQTSSKAITRSKKTEITTHNQQASAQAIEELEIAFDFDLRTAIIQRLVQNKQVIFQHKDKERQIAEALELARLEAIEIAREEGKQQARAKTAQKKAQQKAATQKHFIDVELPQLIDSCDYLPYETMKQTINEFASRLGVQLEWKDLSDGQFECIPSIG</sequence>
<evidence type="ECO:0000313" key="2">
    <source>
        <dbReference type="Proteomes" id="UP000218785"/>
    </source>
</evidence>
<dbReference type="RefSeq" id="WP_096578371.1">
    <property type="nucleotide sequence ID" value="NZ_CAWNJS010000001.1"/>
</dbReference>
<reference evidence="1 2" key="1">
    <citation type="submission" date="2017-06" db="EMBL/GenBank/DDBJ databases">
        <title>Genome sequencing of cyanobaciteial culture collection at National Institute for Environmental Studies (NIES).</title>
        <authorList>
            <person name="Hirose Y."/>
            <person name="Shimura Y."/>
            <person name="Fujisawa T."/>
            <person name="Nakamura Y."/>
            <person name="Kawachi M."/>
        </authorList>
    </citation>
    <scope>NUCLEOTIDE SEQUENCE [LARGE SCALE GENOMIC DNA]</scope>
    <source>
        <strain evidence="1 2">NIES-37</strain>
    </source>
</reference>
<evidence type="ECO:0000313" key="1">
    <source>
        <dbReference type="EMBL" id="BAY99892.1"/>
    </source>
</evidence>
<name>A0A1Z4N2D1_9CYAN</name>
<keyword evidence="2" id="KW-1185">Reference proteome</keyword>
<proteinExistence type="predicted"/>
<protein>
    <submittedName>
        <fullName evidence="1">Uncharacterized protein</fullName>
    </submittedName>
</protein>
<accession>A0A1Z4N2D1</accession>
<dbReference type="Proteomes" id="UP000218785">
    <property type="component" value="Chromosome"/>
</dbReference>
<dbReference type="AlphaFoldDB" id="A0A1Z4N2D1"/>
<dbReference type="EMBL" id="AP018248">
    <property type="protein sequence ID" value="BAY99892.1"/>
    <property type="molecule type" value="Genomic_DNA"/>
</dbReference>